<evidence type="ECO:0000256" key="2">
    <source>
        <dbReference type="SAM" id="MobiDB-lite"/>
    </source>
</evidence>
<feature type="compositionally biased region" description="Basic and acidic residues" evidence="2">
    <location>
        <begin position="112"/>
        <end position="122"/>
    </location>
</feature>
<evidence type="ECO:0000313" key="4">
    <source>
        <dbReference type="Proteomes" id="UP000827092"/>
    </source>
</evidence>
<organism evidence="3 4">
    <name type="scientific">Oedothorax gibbosus</name>
    <dbReference type="NCBI Taxonomy" id="931172"/>
    <lineage>
        <taxon>Eukaryota</taxon>
        <taxon>Metazoa</taxon>
        <taxon>Ecdysozoa</taxon>
        <taxon>Arthropoda</taxon>
        <taxon>Chelicerata</taxon>
        <taxon>Arachnida</taxon>
        <taxon>Araneae</taxon>
        <taxon>Araneomorphae</taxon>
        <taxon>Entelegynae</taxon>
        <taxon>Araneoidea</taxon>
        <taxon>Linyphiidae</taxon>
        <taxon>Erigoninae</taxon>
        <taxon>Oedothorax</taxon>
    </lineage>
</organism>
<evidence type="ECO:0000256" key="1">
    <source>
        <dbReference type="SAM" id="Coils"/>
    </source>
</evidence>
<dbReference type="EMBL" id="JAFNEN010002652">
    <property type="protein sequence ID" value="KAG8172496.1"/>
    <property type="molecule type" value="Genomic_DNA"/>
</dbReference>
<sequence length="139" mass="16535">MMSYFANEFSQKYKNDNEQLTTRLAEVENENMRRQAEIAQLQERSVQLQEINVQLQDRNTELMYITQEYQNVEEDISPKRNIARRSRVSLNDCQSQMTHHQPPSQMTRCRRTMAEPGRRTHEMGNTSTTASGPERYYRK</sequence>
<feature type="region of interest" description="Disordered" evidence="2">
    <location>
        <begin position="91"/>
        <end position="139"/>
    </location>
</feature>
<proteinExistence type="predicted"/>
<comment type="caution">
    <text evidence="3">The sequence shown here is derived from an EMBL/GenBank/DDBJ whole genome shotgun (WGS) entry which is preliminary data.</text>
</comment>
<name>A0AAV6TLQ1_9ARAC</name>
<evidence type="ECO:0000313" key="3">
    <source>
        <dbReference type="EMBL" id="KAG8172496.1"/>
    </source>
</evidence>
<feature type="coiled-coil region" evidence="1">
    <location>
        <begin position="10"/>
        <end position="58"/>
    </location>
</feature>
<feature type="compositionally biased region" description="Polar residues" evidence="2">
    <location>
        <begin position="91"/>
        <end position="107"/>
    </location>
</feature>
<protein>
    <submittedName>
        <fullName evidence="3">Uncharacterized protein</fullName>
    </submittedName>
</protein>
<keyword evidence="4" id="KW-1185">Reference proteome</keyword>
<dbReference type="AlphaFoldDB" id="A0AAV6TLQ1"/>
<gene>
    <name evidence="3" type="ORF">JTE90_017577</name>
</gene>
<keyword evidence="1" id="KW-0175">Coiled coil</keyword>
<accession>A0AAV6TLQ1</accession>
<reference evidence="3 4" key="1">
    <citation type="journal article" date="2022" name="Nat. Ecol. Evol.">
        <title>A masculinizing supergene underlies an exaggerated male reproductive morph in a spider.</title>
        <authorList>
            <person name="Hendrickx F."/>
            <person name="De Corte Z."/>
            <person name="Sonet G."/>
            <person name="Van Belleghem S.M."/>
            <person name="Kostlbacher S."/>
            <person name="Vangestel C."/>
        </authorList>
    </citation>
    <scope>NUCLEOTIDE SEQUENCE [LARGE SCALE GENOMIC DNA]</scope>
    <source>
        <strain evidence="3">W744_W776</strain>
    </source>
</reference>
<dbReference type="Proteomes" id="UP000827092">
    <property type="component" value="Unassembled WGS sequence"/>
</dbReference>